<dbReference type="EnsemblPlants" id="OGLUM12G10050.4">
    <property type="protein sequence ID" value="OGLUM12G10050.4"/>
    <property type="gene ID" value="OGLUM12G10050"/>
</dbReference>
<reference evidence="1" key="2">
    <citation type="submission" date="2018-05" db="EMBL/GenBank/DDBJ databases">
        <title>OgluRS3 (Oryza glumaepatula Reference Sequence Version 3).</title>
        <authorList>
            <person name="Zhang J."/>
            <person name="Kudrna D."/>
            <person name="Lee S."/>
            <person name="Talag J."/>
            <person name="Welchert J."/>
            <person name="Wing R.A."/>
        </authorList>
    </citation>
    <scope>NUCLEOTIDE SEQUENCE [LARGE SCALE GENOMIC DNA]</scope>
</reference>
<reference evidence="1" key="1">
    <citation type="submission" date="2015-04" db="UniProtKB">
        <authorList>
            <consortium name="EnsemblPlants"/>
        </authorList>
    </citation>
    <scope>IDENTIFICATION</scope>
</reference>
<dbReference type="Gramene" id="OGLUM12G10050.4">
    <property type="protein sequence ID" value="OGLUM12G10050.4"/>
    <property type="gene ID" value="OGLUM12G10050"/>
</dbReference>
<accession>A0A0E0BRE6</accession>
<protein>
    <submittedName>
        <fullName evidence="1">Uncharacterized protein</fullName>
    </submittedName>
</protein>
<organism evidence="1">
    <name type="scientific">Oryza glumipatula</name>
    <dbReference type="NCBI Taxonomy" id="40148"/>
    <lineage>
        <taxon>Eukaryota</taxon>
        <taxon>Viridiplantae</taxon>
        <taxon>Streptophyta</taxon>
        <taxon>Embryophyta</taxon>
        <taxon>Tracheophyta</taxon>
        <taxon>Spermatophyta</taxon>
        <taxon>Magnoliopsida</taxon>
        <taxon>Liliopsida</taxon>
        <taxon>Poales</taxon>
        <taxon>Poaceae</taxon>
        <taxon>BOP clade</taxon>
        <taxon>Oryzoideae</taxon>
        <taxon>Oryzeae</taxon>
        <taxon>Oryzinae</taxon>
        <taxon>Oryza</taxon>
    </lineage>
</organism>
<sequence>MTTVSKFVHSDFILPTWTAAAGASDSSPPPEPVLLPRVECRCIPAAGAAASSPPPEPPCPVPTSAPSAAAAAAEVRRRGRSGLSVATSADVVLYRGFSQYSTSTLPATTTTTLDALFIRRILQSHAEKIKEVVPDAIKSVTNSHIHKAYFIWSFFTDRLIWKNFSAFLLMMMMCGITNLRRTPVTVEQEGTICAVDVGAEGITLLVKVGPHLSLSLSL</sequence>
<proteinExistence type="predicted"/>
<evidence type="ECO:0000313" key="2">
    <source>
        <dbReference type="Proteomes" id="UP000026961"/>
    </source>
</evidence>
<keyword evidence="2" id="KW-1185">Reference proteome</keyword>
<evidence type="ECO:0000313" key="1">
    <source>
        <dbReference type="EnsemblPlants" id="OGLUM12G10050.4"/>
    </source>
</evidence>
<name>A0A0E0BRE6_9ORYZ</name>
<dbReference type="HOGENOM" id="CLU_1268630_0_0_1"/>
<dbReference type="Proteomes" id="UP000026961">
    <property type="component" value="Chromosome 12"/>
</dbReference>
<dbReference type="AlphaFoldDB" id="A0A0E0BRE6"/>